<reference evidence="2" key="1">
    <citation type="submission" date="2023-07" db="EMBL/GenBank/DDBJ databases">
        <title>A draft genome of Kazachstania heterogenica Y-27499.</title>
        <authorList>
            <person name="Donic C."/>
            <person name="Kralova J.S."/>
            <person name="Fidel L."/>
            <person name="Ben-Dor S."/>
            <person name="Jung S."/>
        </authorList>
    </citation>
    <scope>NUCLEOTIDE SEQUENCE [LARGE SCALE GENOMIC DNA]</scope>
    <source>
        <strain evidence="2">Y27499</strain>
    </source>
</reference>
<proteinExistence type="predicted"/>
<keyword evidence="2" id="KW-1185">Reference proteome</keyword>
<accession>A0AAN7WFZ3</accession>
<dbReference type="AlphaFoldDB" id="A0AAN7WFZ3"/>
<protein>
    <submittedName>
        <fullName evidence="1">Uncharacterized protein</fullName>
    </submittedName>
</protein>
<evidence type="ECO:0000313" key="1">
    <source>
        <dbReference type="EMBL" id="KAK5778760.1"/>
    </source>
</evidence>
<name>A0AAN7WFZ3_9SACH</name>
<organism evidence="1 2">
    <name type="scientific">Arxiozyma heterogenica</name>
    <dbReference type="NCBI Taxonomy" id="278026"/>
    <lineage>
        <taxon>Eukaryota</taxon>
        <taxon>Fungi</taxon>
        <taxon>Dikarya</taxon>
        <taxon>Ascomycota</taxon>
        <taxon>Saccharomycotina</taxon>
        <taxon>Saccharomycetes</taxon>
        <taxon>Saccharomycetales</taxon>
        <taxon>Saccharomycetaceae</taxon>
        <taxon>Arxiozyma</taxon>
    </lineage>
</organism>
<sequence>MNNQFDLRIPSFKLWKSSEKNISKNNIGSCEMFSVSKKDTYGNHNGDILNVIHSPTSPTNRILRNETRFFPVSNKLPTMSLDMESPFLDYNNLSNQDVIPYNYMPFFGNRLVSQSKIDALRETEVTEHCLIFHEDVEHDIDFRPDLCLNCGNTKYNHNIYNTNKNNRNDRANGDRMTNYLNNIEKRYRLKKEPQKITKARHSSNLSINTCEVLKNFWKGSDLLNSLDPNYLEMLSAIARNELEEIYKAQLLLNYENGSSLDLDMSKSSRLRRNYQRALSKASCIQKPLK</sequence>
<dbReference type="EMBL" id="JAWIZZ010000051">
    <property type="protein sequence ID" value="KAK5778760.1"/>
    <property type="molecule type" value="Genomic_DNA"/>
</dbReference>
<evidence type="ECO:0000313" key="2">
    <source>
        <dbReference type="Proteomes" id="UP001306508"/>
    </source>
</evidence>
<dbReference type="Proteomes" id="UP001306508">
    <property type="component" value="Unassembled WGS sequence"/>
</dbReference>
<gene>
    <name evidence="1" type="ORF">RI543_003683</name>
</gene>
<comment type="caution">
    <text evidence="1">The sequence shown here is derived from an EMBL/GenBank/DDBJ whole genome shotgun (WGS) entry which is preliminary data.</text>
</comment>